<accession>A0A8E1V7Z7</accession>
<reference evidence="2 3" key="1">
    <citation type="journal article" date="2016" name="Front. Microbiol.">
        <title>Genomic Resource of Rice Seed Associated Bacteria.</title>
        <authorList>
            <person name="Midha S."/>
            <person name="Bansal K."/>
            <person name="Sharma S."/>
            <person name="Kumar N."/>
            <person name="Patil P.P."/>
            <person name="Chaudhry V."/>
            <person name="Patil P.B."/>
        </authorList>
    </citation>
    <scope>NUCLEOTIDE SEQUENCE [LARGE SCALE GENOMIC DNA]</scope>
    <source>
        <strain evidence="2 3">SA3</strain>
    </source>
</reference>
<evidence type="ECO:0000313" key="2">
    <source>
        <dbReference type="EMBL" id="KTS67497.1"/>
    </source>
</evidence>
<gene>
    <name evidence="2" type="ORF">SA3R_12560</name>
</gene>
<sequence>MYFVRSLIRPLSLLSLLPFSCVQAADMPELTGAITNPFSVTRIHDRVNFMVSLNFTNGKTAQQWRSIDCKQGKAQLLYKDLLNDKGFTIARYYGNSYLRYAPAQDDQQITADDIHKVCKLPIKEARWEKLSATSEIGTTKLVDVNSIQHTGDILSVRLGYDYAAIIWEPPYDAPLGLKTEHYLYNCKTHQGAVIAAMNFDSEGRVTDSLITADLVRRKSSFKIDTQMTQRFDQLCQLPAGKKFTAEGHFVSAANKPASTLMGPLMPDLSKNNSQWLDKYSLSAEIERQAQALINPWALPRFKQIRYTEVSTLGKVEVQLDAQPNGYVRKLEDYGIWKVQRLTLANQLQLKFTMSISTGASLLNKLQTDLRFPLVTGQQYQAQWESIDSDKKITSSGLRCKVTSMGDAKSIADEFSGKYLLVECQQTDSGQAGSRVRLAWLQDLNVFVTVAMQVGDKPESLVKLENVSVIR</sequence>
<evidence type="ECO:0000313" key="3">
    <source>
        <dbReference type="Proteomes" id="UP000071979"/>
    </source>
</evidence>
<dbReference type="RefSeq" id="WP_058775317.1">
    <property type="nucleotide sequence ID" value="NZ_LDSD01000004.1"/>
</dbReference>
<dbReference type="Proteomes" id="UP000071979">
    <property type="component" value="Unassembled WGS sequence"/>
</dbReference>
<evidence type="ECO:0000256" key="1">
    <source>
        <dbReference type="SAM" id="SignalP"/>
    </source>
</evidence>
<dbReference type="EMBL" id="LDSE01000022">
    <property type="protein sequence ID" value="KTS67497.1"/>
    <property type="molecule type" value="Genomic_DNA"/>
</dbReference>
<keyword evidence="1" id="KW-0732">Signal</keyword>
<protein>
    <submittedName>
        <fullName evidence="2">Uncharacterized protein</fullName>
    </submittedName>
</protein>
<proteinExistence type="predicted"/>
<feature type="chain" id="PRO_5034927447" evidence="1">
    <location>
        <begin position="25"/>
        <end position="470"/>
    </location>
</feature>
<name>A0A8E1V7Z7_9GAMM</name>
<comment type="caution">
    <text evidence="2">The sequence shown here is derived from an EMBL/GenBank/DDBJ whole genome shotgun (WGS) entry which is preliminary data.</text>
</comment>
<organism evidence="2 3">
    <name type="scientific">Pantoea dispersa</name>
    <dbReference type="NCBI Taxonomy" id="59814"/>
    <lineage>
        <taxon>Bacteria</taxon>
        <taxon>Pseudomonadati</taxon>
        <taxon>Pseudomonadota</taxon>
        <taxon>Gammaproteobacteria</taxon>
        <taxon>Enterobacterales</taxon>
        <taxon>Erwiniaceae</taxon>
        <taxon>Pantoea</taxon>
    </lineage>
</organism>
<feature type="signal peptide" evidence="1">
    <location>
        <begin position="1"/>
        <end position="24"/>
    </location>
</feature>
<dbReference type="AlphaFoldDB" id="A0A8E1V7Z7"/>